<evidence type="ECO:0000313" key="2">
    <source>
        <dbReference type="Proteomes" id="UP000186096"/>
    </source>
</evidence>
<dbReference type="EMBL" id="FTNI01000029">
    <property type="protein sequence ID" value="SIS11913.1"/>
    <property type="molecule type" value="Genomic_DNA"/>
</dbReference>
<dbReference type="STRING" id="58117.SAMN05421833_1291"/>
<gene>
    <name evidence="1" type="ORF">SAMN05421833_1291</name>
</gene>
<evidence type="ECO:0000313" key="1">
    <source>
        <dbReference type="EMBL" id="SIS11913.1"/>
    </source>
</evidence>
<dbReference type="Proteomes" id="UP000186096">
    <property type="component" value="Unassembled WGS sequence"/>
</dbReference>
<name>A0A1N7GH47_9ACTN</name>
<feature type="non-terminal residue" evidence="1">
    <location>
        <position position="231"/>
    </location>
</feature>
<reference evidence="2" key="1">
    <citation type="submission" date="2017-01" db="EMBL/GenBank/DDBJ databases">
        <authorList>
            <person name="Varghese N."/>
            <person name="Submissions S."/>
        </authorList>
    </citation>
    <scope>NUCLEOTIDE SEQUENCE [LARGE SCALE GENOMIC DNA]</scope>
    <source>
        <strain evidence="2">ATCC 12950</strain>
    </source>
</reference>
<organism evidence="1 2">
    <name type="scientific">Microbispora rosea</name>
    <dbReference type="NCBI Taxonomy" id="58117"/>
    <lineage>
        <taxon>Bacteria</taxon>
        <taxon>Bacillati</taxon>
        <taxon>Actinomycetota</taxon>
        <taxon>Actinomycetes</taxon>
        <taxon>Streptosporangiales</taxon>
        <taxon>Streptosporangiaceae</taxon>
        <taxon>Microbispora</taxon>
    </lineage>
</organism>
<accession>A0A1N7GH47</accession>
<sequence>MLESRPSQECVERAKATTRTLPVVNDVVHGRVTAVLDADPAPVAGSGVAAAGAAGDASVYVLAASAASTASDATGSFAATDLKPSGTWQVGLSGGGFSYSYPLPAVPAPGGSAPGLALQYSSSSVDSLTSYTNNQASVVGLGWELNAGFIERQFVPCGAYEDRLEGHLCWESPDGTASGSALTLSVGGRSSQIVRDSDSGTYKTADDFGWKIQYVTSGGQSGQPYWKVTDQ</sequence>
<protein>
    <submittedName>
        <fullName evidence="1">Uncharacterized protein</fullName>
    </submittedName>
</protein>
<dbReference type="AlphaFoldDB" id="A0A1N7GH47"/>
<proteinExistence type="predicted"/>
<keyword evidence="2" id="KW-1185">Reference proteome</keyword>